<feature type="domain" description="HMG box" evidence="3">
    <location>
        <begin position="318"/>
        <end position="384"/>
    </location>
</feature>
<feature type="compositionally biased region" description="Basic and acidic residues" evidence="2">
    <location>
        <begin position="389"/>
        <end position="398"/>
    </location>
</feature>
<evidence type="ECO:0000313" key="4">
    <source>
        <dbReference type="EMBL" id="KAK5116020.1"/>
    </source>
</evidence>
<dbReference type="GO" id="GO:0005634">
    <property type="term" value="C:nucleus"/>
    <property type="evidence" value="ECO:0007669"/>
    <property type="project" value="UniProtKB-UniRule"/>
</dbReference>
<feature type="compositionally biased region" description="Basic and acidic residues" evidence="2">
    <location>
        <begin position="98"/>
        <end position="135"/>
    </location>
</feature>
<feature type="compositionally biased region" description="Low complexity" evidence="2">
    <location>
        <begin position="64"/>
        <end position="78"/>
    </location>
</feature>
<dbReference type="EMBL" id="JAVRRL010000010">
    <property type="protein sequence ID" value="KAK5116020.1"/>
    <property type="molecule type" value="Genomic_DNA"/>
</dbReference>
<gene>
    <name evidence="4" type="ORF">LTR62_000476</name>
</gene>
<dbReference type="SUPFAM" id="SSF47095">
    <property type="entry name" value="HMG-box"/>
    <property type="match status" value="2"/>
</dbReference>
<evidence type="ECO:0000313" key="5">
    <source>
        <dbReference type="Proteomes" id="UP001310890"/>
    </source>
</evidence>
<feature type="region of interest" description="Disordered" evidence="2">
    <location>
        <begin position="389"/>
        <end position="408"/>
    </location>
</feature>
<feature type="compositionally biased region" description="Basic and acidic residues" evidence="2">
    <location>
        <begin position="149"/>
        <end position="159"/>
    </location>
</feature>
<dbReference type="CDD" id="cd00084">
    <property type="entry name" value="HMG-box_SF"/>
    <property type="match status" value="1"/>
</dbReference>
<feature type="region of interest" description="Disordered" evidence="2">
    <location>
        <begin position="281"/>
        <end position="310"/>
    </location>
</feature>
<reference evidence="4" key="1">
    <citation type="submission" date="2023-08" db="EMBL/GenBank/DDBJ databases">
        <title>Black Yeasts Isolated from many extreme environments.</title>
        <authorList>
            <person name="Coleine C."/>
            <person name="Stajich J.E."/>
            <person name="Selbmann L."/>
        </authorList>
    </citation>
    <scope>NUCLEOTIDE SEQUENCE</scope>
    <source>
        <strain evidence="4">CCFEE 5401</strain>
    </source>
</reference>
<protein>
    <recommendedName>
        <fullName evidence="3">HMG box domain-containing protein</fullName>
    </recommendedName>
</protein>
<evidence type="ECO:0000259" key="3">
    <source>
        <dbReference type="PROSITE" id="PS50118"/>
    </source>
</evidence>
<proteinExistence type="predicted"/>
<feature type="compositionally biased region" description="Basic residues" evidence="2">
    <location>
        <begin position="137"/>
        <end position="148"/>
    </location>
</feature>
<sequence>MLAPTLLSRLPIRSRLPLSRPIQHHSQAATSIVPCHLRRTYATPGRPRNVVGEPSRPVKRSVKKAAATATSPDSPAKQANEERKAAAATAKQTRQPRANKELTAEEKEARAARAREARALRPKKVLTDAQKEAKATKATKARQPRPKTKLTDAQKESRAAKALSAKHQALKRAALSPPTITSSSAYNAFISQNFKDNKEAFGSELSGKAVDRATVRATMSKLMTTFAAAWKERTAAETEHYNHLGNEANQAALAEYKKWVESHTIEEIKAANIARRQLRGLRRKNLKEGTSSSSSSSSMAENKRGPKTWTSIVDERQVKRPTTSFSQFVVNRHASGDFKNIPTVDSMKLISQEWRTLSAEEKDKYVSLSYEDRERYKDEYSAVYGREAPHVTAGHESDAPAAVAAAAA</sequence>
<keyword evidence="1" id="KW-0238">DNA-binding</keyword>
<dbReference type="Gene3D" id="1.10.30.10">
    <property type="entry name" value="High mobility group box domain"/>
    <property type="match status" value="2"/>
</dbReference>
<comment type="caution">
    <text evidence="4">The sequence shown here is derived from an EMBL/GenBank/DDBJ whole genome shotgun (WGS) entry which is preliminary data.</text>
</comment>
<keyword evidence="1" id="KW-0539">Nucleus</keyword>
<dbReference type="InterPro" id="IPR009071">
    <property type="entry name" value="HMG_box_dom"/>
</dbReference>
<organism evidence="4 5">
    <name type="scientific">Meristemomyces frigidus</name>
    <dbReference type="NCBI Taxonomy" id="1508187"/>
    <lineage>
        <taxon>Eukaryota</taxon>
        <taxon>Fungi</taxon>
        <taxon>Dikarya</taxon>
        <taxon>Ascomycota</taxon>
        <taxon>Pezizomycotina</taxon>
        <taxon>Dothideomycetes</taxon>
        <taxon>Dothideomycetidae</taxon>
        <taxon>Mycosphaerellales</taxon>
        <taxon>Teratosphaeriaceae</taxon>
        <taxon>Meristemomyces</taxon>
    </lineage>
</organism>
<evidence type="ECO:0000256" key="2">
    <source>
        <dbReference type="SAM" id="MobiDB-lite"/>
    </source>
</evidence>
<dbReference type="InterPro" id="IPR036910">
    <property type="entry name" value="HMG_box_dom_sf"/>
</dbReference>
<evidence type="ECO:0000256" key="1">
    <source>
        <dbReference type="PROSITE-ProRule" id="PRU00267"/>
    </source>
</evidence>
<name>A0AAN7TPG0_9PEZI</name>
<dbReference type="Pfam" id="PF09011">
    <property type="entry name" value="HMG_box_2"/>
    <property type="match status" value="1"/>
</dbReference>
<feature type="compositionally biased region" description="Low complexity" evidence="2">
    <location>
        <begin position="86"/>
        <end position="96"/>
    </location>
</feature>
<feature type="compositionally biased region" description="Low complexity" evidence="2">
    <location>
        <begin position="399"/>
        <end position="408"/>
    </location>
</feature>
<dbReference type="SMART" id="SM00398">
    <property type="entry name" value="HMG"/>
    <property type="match status" value="1"/>
</dbReference>
<dbReference type="GO" id="GO:0003677">
    <property type="term" value="F:DNA binding"/>
    <property type="evidence" value="ECO:0007669"/>
    <property type="project" value="UniProtKB-UniRule"/>
</dbReference>
<dbReference type="AlphaFoldDB" id="A0AAN7TPG0"/>
<feature type="DNA-binding region" description="HMG box" evidence="1">
    <location>
        <begin position="318"/>
        <end position="384"/>
    </location>
</feature>
<feature type="region of interest" description="Disordered" evidence="2">
    <location>
        <begin position="41"/>
        <end position="161"/>
    </location>
</feature>
<accession>A0AAN7TPG0</accession>
<dbReference type="PROSITE" id="PS50118">
    <property type="entry name" value="HMG_BOX_2"/>
    <property type="match status" value="1"/>
</dbReference>
<dbReference type="Proteomes" id="UP001310890">
    <property type="component" value="Unassembled WGS sequence"/>
</dbReference>